<dbReference type="InterPro" id="IPR000453">
    <property type="entry name" value="Chorismate_synth"/>
</dbReference>
<dbReference type="PANTHER" id="PTHR21085:SF0">
    <property type="entry name" value="CHORISMATE SYNTHASE"/>
    <property type="match status" value="1"/>
</dbReference>
<sequence length="362" mass="39302">MIRYLTAGESHGKGLLAIMEGIPSNLSLSAEDVNRELKRRQSGYGRGARMKIEQDKAGIFSGVRFGKTLGSPIGLLIKNKDWKNWKEIISAKKLSTLNSQLSTALTSPRPGHADLAGAIKYDFDDIRNVLERASARETAAKVAIGAICKKFLKEFKINFCSYVIRIGGVADKKIKPLIDKAKKKGDSLGGIFEVTAVNLPIGLGSYIQSDLRLDGRLASALMSIPGIKGVEIGAGFEAAGKFGSEVQDEIFYQKEKGFYRKTNRAGGLEGGMTNGEPLILRAAMKPISTLRKPLHSVDLISKKPTVAAKERADVCAVPAAAVIGEAVIAFEIAKAFREKFGGDSLEEVKRNYESYQKYVMGR</sequence>
<proteinExistence type="inferred from homology"/>
<dbReference type="InterPro" id="IPR035904">
    <property type="entry name" value="Chorismate_synth_AroC_sf"/>
</dbReference>
<evidence type="ECO:0000256" key="5">
    <source>
        <dbReference type="ARBA" id="ARBA00023141"/>
    </source>
</evidence>
<comment type="pathway">
    <text evidence="1 7">Metabolic intermediate biosynthesis; chorismate biosynthesis; chorismate from D-erythrose 4-phosphate and phosphoenolpyruvate: step 7/7.</text>
</comment>
<keyword evidence="7" id="KW-0288">FMN</keyword>
<evidence type="ECO:0000313" key="9">
    <source>
        <dbReference type="Proteomes" id="UP000228886"/>
    </source>
</evidence>
<comment type="caution">
    <text evidence="7">Lacks conserved residue(s) required for the propagation of feature annotation.</text>
</comment>
<reference evidence="9" key="1">
    <citation type="submission" date="2017-09" db="EMBL/GenBank/DDBJ databases">
        <title>Depth-based differentiation of microbial function through sediment-hosted aquifers and enrichment of novel symbionts in the deep terrestrial subsurface.</title>
        <authorList>
            <person name="Probst A.J."/>
            <person name="Ladd B."/>
            <person name="Jarett J.K."/>
            <person name="Geller-Mcgrath D.E."/>
            <person name="Sieber C.M.K."/>
            <person name="Emerson J.B."/>
            <person name="Anantharaman K."/>
            <person name="Thomas B.C."/>
            <person name="Malmstrom R."/>
            <person name="Stieglmeier M."/>
            <person name="Klingl A."/>
            <person name="Woyke T."/>
            <person name="Ryan C.M."/>
            <person name="Banfield J.F."/>
        </authorList>
    </citation>
    <scope>NUCLEOTIDE SEQUENCE [LARGE SCALE GENOMIC DNA]</scope>
</reference>
<dbReference type="GO" id="GO:0010181">
    <property type="term" value="F:FMN binding"/>
    <property type="evidence" value="ECO:0007669"/>
    <property type="project" value="TreeGrafter"/>
</dbReference>
<feature type="binding site" evidence="7">
    <location>
        <begin position="285"/>
        <end position="289"/>
    </location>
    <ligand>
        <name>FMN</name>
        <dbReference type="ChEBI" id="CHEBI:58210"/>
    </ligand>
</feature>
<evidence type="ECO:0000256" key="3">
    <source>
        <dbReference type="ARBA" id="ARBA00013036"/>
    </source>
</evidence>
<feature type="binding site" evidence="7">
    <location>
        <position position="311"/>
    </location>
    <ligand>
        <name>FMN</name>
        <dbReference type="ChEBI" id="CHEBI:58210"/>
    </ligand>
</feature>
<feature type="binding site" evidence="7">
    <location>
        <begin position="132"/>
        <end position="134"/>
    </location>
    <ligand>
        <name>FMN</name>
        <dbReference type="ChEBI" id="CHEBI:58210"/>
    </ligand>
</feature>
<dbReference type="GO" id="GO:0004107">
    <property type="term" value="F:chorismate synthase activity"/>
    <property type="evidence" value="ECO:0007669"/>
    <property type="project" value="UniProtKB-UniRule"/>
</dbReference>
<dbReference type="Pfam" id="PF01264">
    <property type="entry name" value="Chorismate_synt"/>
    <property type="match status" value="1"/>
</dbReference>
<dbReference type="EMBL" id="PETL01000217">
    <property type="protein sequence ID" value="PIV64001.1"/>
    <property type="molecule type" value="Genomic_DNA"/>
</dbReference>
<dbReference type="InterPro" id="IPR020541">
    <property type="entry name" value="Chorismate_synthase_CS"/>
</dbReference>
<evidence type="ECO:0000256" key="4">
    <source>
        <dbReference type="ARBA" id="ARBA00022605"/>
    </source>
</evidence>
<dbReference type="CDD" id="cd07304">
    <property type="entry name" value="Chorismate_synthase"/>
    <property type="match status" value="1"/>
</dbReference>
<comment type="function">
    <text evidence="7">Catalyzes the anti-1,4-elimination of the C-3 phosphate and the C-6 proR hydrogen from 5-enolpyruvylshikimate-3-phosphate (EPSP) to yield chorismate, which is the branch point compound that serves as the starting substrate for the three terminal pathways of aromatic amino acid biosynthesis. This reaction introduces a second double bond into the aromatic ring system.</text>
</comment>
<gene>
    <name evidence="7" type="primary">aroC</name>
    <name evidence="8" type="ORF">COS11_04440</name>
</gene>
<dbReference type="AlphaFoldDB" id="A0A2M7E8J3"/>
<dbReference type="PIRSF" id="PIRSF001456">
    <property type="entry name" value="Chorismate_synth"/>
    <property type="match status" value="1"/>
</dbReference>
<protein>
    <recommendedName>
        <fullName evidence="3 7">Chorismate synthase</fullName>
        <shortName evidence="7">CS</shortName>
        <ecNumber evidence="3 7">4.2.3.5</ecNumber>
    </recommendedName>
    <alternativeName>
        <fullName evidence="7">5-enolpyruvylshikimate-3-phosphate phospholyase</fullName>
    </alternativeName>
</protein>
<comment type="similarity">
    <text evidence="2 7">Belongs to the chorismate synthase family.</text>
</comment>
<dbReference type="GO" id="GO:0009423">
    <property type="term" value="P:chorismate biosynthetic process"/>
    <property type="evidence" value="ECO:0007669"/>
    <property type="project" value="UniProtKB-UniRule"/>
</dbReference>
<evidence type="ECO:0000256" key="7">
    <source>
        <dbReference type="HAMAP-Rule" id="MF_00300"/>
    </source>
</evidence>
<dbReference type="Gene3D" id="3.60.150.10">
    <property type="entry name" value="Chorismate synthase AroC"/>
    <property type="match status" value="2"/>
</dbReference>
<dbReference type="Proteomes" id="UP000228886">
    <property type="component" value="Unassembled WGS sequence"/>
</dbReference>
<evidence type="ECO:0000256" key="6">
    <source>
        <dbReference type="ARBA" id="ARBA00023239"/>
    </source>
</evidence>
<dbReference type="PANTHER" id="PTHR21085">
    <property type="entry name" value="CHORISMATE SYNTHASE"/>
    <property type="match status" value="1"/>
</dbReference>
<keyword evidence="7" id="KW-0274">FAD</keyword>
<comment type="catalytic activity">
    <reaction evidence="7">
        <text>5-O-(1-carboxyvinyl)-3-phosphoshikimate = chorismate + phosphate</text>
        <dbReference type="Rhea" id="RHEA:21020"/>
        <dbReference type="ChEBI" id="CHEBI:29748"/>
        <dbReference type="ChEBI" id="CHEBI:43474"/>
        <dbReference type="ChEBI" id="CHEBI:57701"/>
        <dbReference type="EC" id="4.2.3.5"/>
    </reaction>
</comment>
<accession>A0A2M7E8J3</accession>
<dbReference type="PROSITE" id="PS00787">
    <property type="entry name" value="CHORISMATE_SYNTHASE_1"/>
    <property type="match status" value="1"/>
</dbReference>
<feature type="binding site" evidence="7">
    <location>
        <position position="40"/>
    </location>
    <ligand>
        <name>NADP(+)</name>
        <dbReference type="ChEBI" id="CHEBI:58349"/>
    </ligand>
</feature>
<keyword evidence="7" id="KW-0521">NADP</keyword>
<keyword evidence="5 7" id="KW-0057">Aromatic amino acid biosynthesis</keyword>
<keyword evidence="7" id="KW-0285">Flavoprotein</keyword>
<keyword evidence="6 7" id="KW-0456">Lyase</keyword>
<comment type="subunit">
    <text evidence="7">Homotetramer.</text>
</comment>
<dbReference type="GO" id="GO:0005829">
    <property type="term" value="C:cytosol"/>
    <property type="evidence" value="ECO:0007669"/>
    <property type="project" value="TreeGrafter"/>
</dbReference>
<dbReference type="GO" id="GO:0008652">
    <property type="term" value="P:amino acid biosynthetic process"/>
    <property type="evidence" value="ECO:0007669"/>
    <property type="project" value="UniProtKB-KW"/>
</dbReference>
<name>A0A2M7E8J3_9BACT</name>
<evidence type="ECO:0000256" key="2">
    <source>
        <dbReference type="ARBA" id="ARBA00008014"/>
    </source>
</evidence>
<evidence type="ECO:0000313" key="8">
    <source>
        <dbReference type="EMBL" id="PIV64001.1"/>
    </source>
</evidence>
<dbReference type="EC" id="4.2.3.5" evidence="3 7"/>
<comment type="caution">
    <text evidence="8">The sequence shown here is derived from an EMBL/GenBank/DDBJ whole genome shotgun (WGS) entry which is preliminary data.</text>
</comment>
<feature type="binding site" evidence="7">
    <location>
        <position position="46"/>
    </location>
    <ligand>
        <name>NADP(+)</name>
        <dbReference type="ChEBI" id="CHEBI:58349"/>
    </ligand>
</feature>
<dbReference type="GO" id="GO:0009073">
    <property type="term" value="P:aromatic amino acid family biosynthetic process"/>
    <property type="evidence" value="ECO:0007669"/>
    <property type="project" value="UniProtKB-KW"/>
</dbReference>
<dbReference type="PROSITE" id="PS00788">
    <property type="entry name" value="CHORISMATE_SYNTHASE_2"/>
    <property type="match status" value="1"/>
</dbReference>
<feature type="binding site" evidence="7">
    <location>
        <position position="270"/>
    </location>
    <ligand>
        <name>FMN</name>
        <dbReference type="ChEBI" id="CHEBI:58210"/>
    </ligand>
</feature>
<dbReference type="HAMAP" id="MF_00300">
    <property type="entry name" value="Chorismate_synth"/>
    <property type="match status" value="1"/>
</dbReference>
<organism evidence="8 9">
    <name type="scientific">bacterium (Candidatus Ratteibacteria) CG01_land_8_20_14_3_00_40_19</name>
    <dbReference type="NCBI Taxonomy" id="2014290"/>
    <lineage>
        <taxon>Bacteria</taxon>
        <taxon>Candidatus Ratteibacteria</taxon>
    </lineage>
</organism>
<comment type="cofactor">
    <cofactor evidence="7">
        <name>FMNH2</name>
        <dbReference type="ChEBI" id="CHEBI:57618"/>
    </cofactor>
    <text evidence="7">Reduced FMN (FMNH(2)).</text>
</comment>
<dbReference type="UniPathway" id="UPA00053">
    <property type="reaction ID" value="UER00090"/>
</dbReference>
<dbReference type="SUPFAM" id="SSF103263">
    <property type="entry name" value="Chorismate synthase, AroC"/>
    <property type="match status" value="1"/>
</dbReference>
<evidence type="ECO:0000256" key="1">
    <source>
        <dbReference type="ARBA" id="ARBA00005044"/>
    </source>
</evidence>
<keyword evidence="4 7" id="KW-0028">Amino-acid biosynthesis</keyword>